<protein>
    <submittedName>
        <fullName evidence="1">Uncharacterized protein</fullName>
    </submittedName>
</protein>
<dbReference type="AlphaFoldDB" id="A0A212M1X2"/>
<accession>A0A212M1X2</accession>
<proteinExistence type="predicted"/>
<organism evidence="1">
    <name type="scientific">uncultured Sporomusa sp</name>
    <dbReference type="NCBI Taxonomy" id="307249"/>
    <lineage>
        <taxon>Bacteria</taxon>
        <taxon>Bacillati</taxon>
        <taxon>Bacillota</taxon>
        <taxon>Negativicutes</taxon>
        <taxon>Selenomonadales</taxon>
        <taxon>Sporomusaceae</taxon>
        <taxon>Sporomusa</taxon>
        <taxon>environmental samples</taxon>
    </lineage>
</organism>
<dbReference type="RefSeq" id="WP_288186095.1">
    <property type="nucleotide sequence ID" value="NZ_LT608335.1"/>
</dbReference>
<gene>
    <name evidence="1" type="ORF">KL86SPO_70605</name>
</gene>
<reference evidence="1" key="1">
    <citation type="submission" date="2016-08" db="EMBL/GenBank/DDBJ databases">
        <authorList>
            <person name="Seilhamer J.J."/>
        </authorList>
    </citation>
    <scope>NUCLEOTIDE SEQUENCE</scope>
    <source>
        <strain evidence="1">86</strain>
    </source>
</reference>
<dbReference type="EMBL" id="FMJE01000007">
    <property type="protein sequence ID" value="SCM83747.1"/>
    <property type="molecule type" value="Genomic_DNA"/>
</dbReference>
<evidence type="ECO:0000313" key="1">
    <source>
        <dbReference type="EMBL" id="SCM83747.1"/>
    </source>
</evidence>
<name>A0A212M1X2_9FIRM</name>
<sequence>MNAKWEQRRNGYFAYARHSYRDNGKTVTVNRYLGSDIKTAVANLQVFASELHVEPSKVEALVQTLDIQGQALGIRPDSYKYDNKEFIERFHQTSAELSELILEADTSKKRKELQMEFIQFFNEISSFINSERR</sequence>